<organism evidence="4 5">
    <name type="scientific">Mucuna pruriens</name>
    <name type="common">Velvet bean</name>
    <name type="synonym">Dolichos pruriens</name>
    <dbReference type="NCBI Taxonomy" id="157652"/>
    <lineage>
        <taxon>Eukaryota</taxon>
        <taxon>Viridiplantae</taxon>
        <taxon>Streptophyta</taxon>
        <taxon>Embryophyta</taxon>
        <taxon>Tracheophyta</taxon>
        <taxon>Spermatophyta</taxon>
        <taxon>Magnoliopsida</taxon>
        <taxon>eudicotyledons</taxon>
        <taxon>Gunneridae</taxon>
        <taxon>Pentapetalae</taxon>
        <taxon>rosids</taxon>
        <taxon>fabids</taxon>
        <taxon>Fabales</taxon>
        <taxon>Fabaceae</taxon>
        <taxon>Papilionoideae</taxon>
        <taxon>50 kb inversion clade</taxon>
        <taxon>NPAAA clade</taxon>
        <taxon>indigoferoid/millettioid clade</taxon>
        <taxon>Phaseoleae</taxon>
        <taxon>Mucuna</taxon>
    </lineage>
</organism>
<gene>
    <name evidence="4" type="ORF">CR513_10865</name>
</gene>
<reference evidence="4" key="1">
    <citation type="submission" date="2018-05" db="EMBL/GenBank/DDBJ databases">
        <title>Draft genome of Mucuna pruriens seed.</title>
        <authorList>
            <person name="Nnadi N.E."/>
            <person name="Vos R."/>
            <person name="Hasami M.H."/>
            <person name="Devisetty U.K."/>
            <person name="Aguiy J.C."/>
        </authorList>
    </citation>
    <scope>NUCLEOTIDE SEQUENCE [LARGE SCALE GENOMIC DNA]</scope>
    <source>
        <strain evidence="4">JCA_2017</strain>
    </source>
</reference>
<feature type="region of interest" description="Disordered" evidence="2">
    <location>
        <begin position="1"/>
        <end position="180"/>
    </location>
</feature>
<protein>
    <submittedName>
        <fullName evidence="4">Transcription factor</fullName>
    </submittedName>
</protein>
<dbReference type="GO" id="GO:0005634">
    <property type="term" value="C:nucleus"/>
    <property type="evidence" value="ECO:0007669"/>
    <property type="project" value="TreeGrafter"/>
</dbReference>
<comment type="caution">
    <text evidence="4">The sequence shown here is derived from an EMBL/GenBank/DDBJ whole genome shotgun (WGS) entry which is preliminary data.</text>
</comment>
<feature type="compositionally biased region" description="Pro residues" evidence="2">
    <location>
        <begin position="65"/>
        <end position="78"/>
    </location>
</feature>
<feature type="domain" description="Glabrous enhancer-binding protein-like DBD" evidence="3">
    <location>
        <begin position="186"/>
        <end position="282"/>
    </location>
</feature>
<name>A0A371HR93_MUCPR</name>
<dbReference type="InterPro" id="IPR007592">
    <property type="entry name" value="GEBP"/>
</dbReference>
<dbReference type="PANTHER" id="PTHR31662">
    <property type="entry name" value="BNAANNG10740D PROTEIN-RELATED"/>
    <property type="match status" value="1"/>
</dbReference>
<feature type="region of interest" description="Disordered" evidence="2">
    <location>
        <begin position="276"/>
        <end position="337"/>
    </location>
</feature>
<dbReference type="PANTHER" id="PTHR31662:SF33">
    <property type="entry name" value="DNA-BINDING STOREKEEPER PROTEIN TRANSCRIPTIONAL REGULATOR-LIKE PROTEIN"/>
    <property type="match status" value="1"/>
</dbReference>
<dbReference type="Proteomes" id="UP000257109">
    <property type="component" value="Unassembled WGS sequence"/>
</dbReference>
<accession>A0A371HR93</accession>
<proteinExistence type="inferred from homology"/>
<keyword evidence="5" id="KW-1185">Reference proteome</keyword>
<evidence type="ECO:0000313" key="5">
    <source>
        <dbReference type="Proteomes" id="UP000257109"/>
    </source>
</evidence>
<dbReference type="STRING" id="157652.A0A371HR93"/>
<feature type="compositionally biased region" description="Basic and acidic residues" evidence="2">
    <location>
        <begin position="135"/>
        <end position="149"/>
    </location>
</feature>
<dbReference type="GO" id="GO:0006355">
    <property type="term" value="P:regulation of DNA-templated transcription"/>
    <property type="evidence" value="ECO:0007669"/>
    <property type="project" value="InterPro"/>
</dbReference>
<dbReference type="InterPro" id="IPR053932">
    <property type="entry name" value="GeBP-like_DBD"/>
</dbReference>
<feature type="non-terminal residue" evidence="4">
    <location>
        <position position="1"/>
    </location>
</feature>
<evidence type="ECO:0000256" key="2">
    <source>
        <dbReference type="SAM" id="MobiDB-lite"/>
    </source>
</evidence>
<comment type="similarity">
    <text evidence="1">Belongs to the GeBP family.</text>
</comment>
<feature type="compositionally biased region" description="Low complexity" evidence="2">
    <location>
        <begin position="158"/>
        <end position="167"/>
    </location>
</feature>
<evidence type="ECO:0000259" key="3">
    <source>
        <dbReference type="Pfam" id="PF04504"/>
    </source>
</evidence>
<dbReference type="EMBL" id="QJKJ01001905">
    <property type="protein sequence ID" value="RDY05318.1"/>
    <property type="molecule type" value="Genomic_DNA"/>
</dbReference>
<feature type="compositionally biased region" description="Acidic residues" evidence="2">
    <location>
        <begin position="37"/>
        <end position="64"/>
    </location>
</feature>
<evidence type="ECO:0000313" key="4">
    <source>
        <dbReference type="EMBL" id="RDY05318.1"/>
    </source>
</evidence>
<dbReference type="OrthoDB" id="661680at2759"/>
<dbReference type="Pfam" id="PF04504">
    <property type="entry name" value="GeBP-like_DBD"/>
    <property type="match status" value="1"/>
</dbReference>
<feature type="compositionally biased region" description="Acidic residues" evidence="2">
    <location>
        <begin position="87"/>
        <end position="99"/>
    </location>
</feature>
<dbReference type="AlphaFoldDB" id="A0A371HR93"/>
<feature type="compositionally biased region" description="Basic and acidic residues" evidence="2">
    <location>
        <begin position="322"/>
        <end position="332"/>
    </location>
</feature>
<sequence length="503" mass="55676">MAQKQKLRPSPLDEPPTASSSESEEEDHQQPSSQQHEEEEEEEVVSSEEEEEASSQEEDEDDDLPPPIKNPPAPPTTPNPQSSSSDSDTESGSETESEPDPTPSKVKPLASKPMDPPQKPKVQPSPAPVKSIPKRPLDNNAHHVSDSNPKRPKKKATDSFSPAAAAPSDEDMEEDAKKSGDHLKRFQRLWSEDDEIAILKGMVEFTSKTGQDPLKFTNANAFHDFMKKSLHAECSSNQLKEKVRRLKKKFETNAGKVKNGEGPSFAKLHDQRSFELSKKVWGNEQGGAANGPVEKPKANGNAAKSPKKKETVARNVASAKKLKPEAKPDTKPESAPVASLELKESGRMEIDQKPDSGVGASLLWRQMSRYKEGVSGYQLNDDEVKRGLELIGESKRAELEEKWKKLQLAEMELFANRSLLIGEQTRDIVFTRALFVGSEWMRSQGSDANVTRIDLIYISNAAIDYNPGPAIVMCYLCQIPSQQRTPQASTSINNQHSSFSFRL</sequence>
<feature type="region of interest" description="Disordered" evidence="2">
    <location>
        <begin position="250"/>
        <end position="269"/>
    </location>
</feature>
<evidence type="ECO:0000256" key="1">
    <source>
        <dbReference type="ARBA" id="ARBA00010820"/>
    </source>
</evidence>
<feature type="compositionally biased region" description="Pro residues" evidence="2">
    <location>
        <begin position="114"/>
        <end position="127"/>
    </location>
</feature>